<evidence type="ECO:0000313" key="1">
    <source>
        <dbReference type="EMBL" id="KAJ8101771.1"/>
    </source>
</evidence>
<gene>
    <name evidence="1" type="ORF">POJ06DRAFT_247845</name>
</gene>
<comment type="caution">
    <text evidence="1">The sequence shown here is derived from an EMBL/GenBank/DDBJ whole genome shotgun (WGS) entry which is preliminary data.</text>
</comment>
<dbReference type="RefSeq" id="XP_056045221.1">
    <property type="nucleotide sequence ID" value="XM_056186946.1"/>
</dbReference>
<dbReference type="GeneID" id="80882112"/>
<name>A0AAD7VU88_9ASCO</name>
<proteinExistence type="predicted"/>
<keyword evidence="2" id="KW-1185">Reference proteome</keyword>
<accession>A0AAD7VU88</accession>
<protein>
    <submittedName>
        <fullName evidence="1">Uncharacterized protein</fullName>
    </submittedName>
</protein>
<dbReference type="EMBL" id="JARPMG010000003">
    <property type="protein sequence ID" value="KAJ8101771.1"/>
    <property type="molecule type" value="Genomic_DNA"/>
</dbReference>
<sequence>MFLHNQQPQLQYAHYAEYNMFQHGAPSGSTFGLQHSAGMARKRTIHEACDEDLDLSSCSGPGFGHIASIKKRSEKPTETHIHASTLRRLFLAAQTQQQGFVGSRGRVSPASDLACEDCDNMIMLDEYMSDPDSYSCFSCSRTVCWRCSLRSQETNHALECLQCANSRSARR</sequence>
<dbReference type="AlphaFoldDB" id="A0AAD7VU88"/>
<reference evidence="1" key="1">
    <citation type="submission" date="2023-03" db="EMBL/GenBank/DDBJ databases">
        <title>Near-Complete genome sequence of Lipomyces tetrasporous NRRL Y-64009, an oleaginous yeast capable of growing on lignocellulosic hydrolysates.</title>
        <authorList>
            <consortium name="Lawrence Berkeley National Laboratory"/>
            <person name="Jagtap S.S."/>
            <person name="Liu J.-J."/>
            <person name="Walukiewicz H.E."/>
            <person name="Pangilinan J."/>
            <person name="Lipzen A."/>
            <person name="Ahrendt S."/>
            <person name="Koriabine M."/>
            <person name="Cobaugh K."/>
            <person name="Salamov A."/>
            <person name="Yoshinaga Y."/>
            <person name="Ng V."/>
            <person name="Daum C."/>
            <person name="Grigoriev I.V."/>
            <person name="Slininger P.J."/>
            <person name="Dien B.S."/>
            <person name="Jin Y.-S."/>
            <person name="Rao C.V."/>
        </authorList>
    </citation>
    <scope>NUCLEOTIDE SEQUENCE</scope>
    <source>
        <strain evidence="1">NRRL Y-64009</strain>
    </source>
</reference>
<evidence type="ECO:0000313" key="2">
    <source>
        <dbReference type="Proteomes" id="UP001217417"/>
    </source>
</evidence>
<organism evidence="1 2">
    <name type="scientific">Lipomyces tetrasporus</name>
    <dbReference type="NCBI Taxonomy" id="54092"/>
    <lineage>
        <taxon>Eukaryota</taxon>
        <taxon>Fungi</taxon>
        <taxon>Dikarya</taxon>
        <taxon>Ascomycota</taxon>
        <taxon>Saccharomycotina</taxon>
        <taxon>Lipomycetes</taxon>
        <taxon>Lipomycetales</taxon>
        <taxon>Lipomycetaceae</taxon>
        <taxon>Lipomyces</taxon>
    </lineage>
</organism>
<dbReference type="Proteomes" id="UP001217417">
    <property type="component" value="Unassembled WGS sequence"/>
</dbReference>